<evidence type="ECO:0000313" key="2">
    <source>
        <dbReference type="Proteomes" id="UP001152531"/>
    </source>
</evidence>
<dbReference type="EMBL" id="CALSDN010000015">
    <property type="protein sequence ID" value="CAH6723470.1"/>
    <property type="molecule type" value="Genomic_DNA"/>
</dbReference>
<reference evidence="1" key="1">
    <citation type="submission" date="2022-06" db="EMBL/GenBank/DDBJ databases">
        <authorList>
            <person name="Legras J.-L."/>
            <person name="Devillers H."/>
            <person name="Grondin C."/>
        </authorList>
    </citation>
    <scope>NUCLEOTIDE SEQUENCE</scope>
    <source>
        <strain evidence="1">CLIB 1444</strain>
    </source>
</reference>
<evidence type="ECO:0000313" key="1">
    <source>
        <dbReference type="EMBL" id="CAH6723470.1"/>
    </source>
</evidence>
<sequence length="464" mass="54931">MDWHDIIVKTIPYLGPRSLLNLALTSYEYYEPCIKQLYRHIVVARRRLNQISDRQHFNHSTFIDGLGLGKKDDILINVKLQVLIQSLTINPQLIEYIGKFEVFGKFDEEVNSKIKKIISMIKCPVYIDDLTLRKGMDKGRLIKPTTEQSEVTLNLDKPVDLLSMKIDWSKVKKLVLIYTQPYDHKTSELIDLSLLKFFNNPLNINYIVIKYNPPKDGLIDDGFEGNYLRRIRILTTMIKIISRWPVKVNLVLPDFLQVLSCYEQSMNHMMWNGCKCVHCDKYLVELDDFIHRHKYWDQKLNYWKDLDNSIMINQLGQFFQYRYTNTTEYDYLNQLQLVDFNIHKNFFSGIDFQCFDSENVEHSEYNDEEDVFFDALETVKHCKFNELFQHLNISMIHYLETIIVSLIDLDRGDAESRDLIDEFLNDGENQINLCNLGLNGFQFYFDSEINGTNFFKSYYDQISN</sequence>
<keyword evidence="2" id="KW-1185">Reference proteome</keyword>
<gene>
    <name evidence="1" type="ORF">CLIB1444_15S01992</name>
</gene>
<accession>A0ACA9YEY1</accession>
<comment type="caution">
    <text evidence="1">The sequence shown here is derived from an EMBL/GenBank/DDBJ whole genome shotgun (WGS) entry which is preliminary data.</text>
</comment>
<organism evidence="1 2">
    <name type="scientific">[Candida] jaroonii</name>
    <dbReference type="NCBI Taxonomy" id="467808"/>
    <lineage>
        <taxon>Eukaryota</taxon>
        <taxon>Fungi</taxon>
        <taxon>Dikarya</taxon>
        <taxon>Ascomycota</taxon>
        <taxon>Saccharomycotina</taxon>
        <taxon>Pichiomycetes</taxon>
        <taxon>Debaryomycetaceae</taxon>
        <taxon>Yamadazyma</taxon>
    </lineage>
</organism>
<protein>
    <submittedName>
        <fullName evidence="1">Uncharacterized protein</fullName>
    </submittedName>
</protein>
<proteinExistence type="predicted"/>
<dbReference type="Proteomes" id="UP001152531">
    <property type="component" value="Unassembled WGS sequence"/>
</dbReference>
<name>A0ACA9YEY1_9ASCO</name>